<sequence length="58" mass="6293">MSSLLPTNGRVLVDTTVGDIEQECPKACRNLIALALEGYYDGVIFHRVVPGFLVQTGD</sequence>
<accession>M5GB46</accession>
<dbReference type="SUPFAM" id="SSF50891">
    <property type="entry name" value="Cyclophilin-like"/>
    <property type="match status" value="1"/>
</dbReference>
<comment type="subcellular location">
    <subcellularLocation>
        <location evidence="2">Nucleus</location>
    </subcellularLocation>
</comment>
<feature type="domain" description="PPIase cyclophilin-type" evidence="5">
    <location>
        <begin position="1"/>
        <end position="58"/>
    </location>
</feature>
<evidence type="ECO:0000313" key="6">
    <source>
        <dbReference type="EMBL" id="EJU01178.1"/>
    </source>
</evidence>
<dbReference type="GO" id="GO:0006457">
    <property type="term" value="P:protein folding"/>
    <property type="evidence" value="ECO:0007669"/>
    <property type="project" value="InterPro"/>
</dbReference>
<dbReference type="OrthoDB" id="442970at2759"/>
<dbReference type="AlphaFoldDB" id="M5GB46"/>
<evidence type="ECO:0000256" key="3">
    <source>
        <dbReference type="ARBA" id="ARBA00023242"/>
    </source>
</evidence>
<feature type="non-terminal residue" evidence="6">
    <location>
        <position position="1"/>
    </location>
</feature>
<dbReference type="InterPro" id="IPR044666">
    <property type="entry name" value="Cyclophilin_A-like"/>
</dbReference>
<evidence type="ECO:0000256" key="1">
    <source>
        <dbReference type="ARBA" id="ARBA00000971"/>
    </source>
</evidence>
<keyword evidence="7" id="KW-1185">Reference proteome</keyword>
<comment type="catalytic activity">
    <reaction evidence="1">
        <text>[protein]-peptidylproline (omega=180) = [protein]-peptidylproline (omega=0)</text>
        <dbReference type="Rhea" id="RHEA:16237"/>
        <dbReference type="Rhea" id="RHEA-COMP:10747"/>
        <dbReference type="Rhea" id="RHEA-COMP:10748"/>
        <dbReference type="ChEBI" id="CHEBI:83833"/>
        <dbReference type="ChEBI" id="CHEBI:83834"/>
        <dbReference type="EC" id="5.2.1.8"/>
    </reaction>
</comment>
<dbReference type="InterPro" id="IPR029000">
    <property type="entry name" value="Cyclophilin-like_dom_sf"/>
</dbReference>
<reference evidence="6 7" key="1">
    <citation type="journal article" date="2012" name="Science">
        <title>The Paleozoic origin of enzymatic lignin decomposition reconstructed from 31 fungal genomes.</title>
        <authorList>
            <person name="Floudas D."/>
            <person name="Binder M."/>
            <person name="Riley R."/>
            <person name="Barry K."/>
            <person name="Blanchette R.A."/>
            <person name="Henrissat B."/>
            <person name="Martinez A.T."/>
            <person name="Otillar R."/>
            <person name="Spatafora J.W."/>
            <person name="Yadav J.S."/>
            <person name="Aerts A."/>
            <person name="Benoit I."/>
            <person name="Boyd A."/>
            <person name="Carlson A."/>
            <person name="Copeland A."/>
            <person name="Coutinho P.M."/>
            <person name="de Vries R.P."/>
            <person name="Ferreira P."/>
            <person name="Findley K."/>
            <person name="Foster B."/>
            <person name="Gaskell J."/>
            <person name="Glotzer D."/>
            <person name="Gorecki P."/>
            <person name="Heitman J."/>
            <person name="Hesse C."/>
            <person name="Hori C."/>
            <person name="Igarashi K."/>
            <person name="Jurgens J.A."/>
            <person name="Kallen N."/>
            <person name="Kersten P."/>
            <person name="Kohler A."/>
            <person name="Kuees U."/>
            <person name="Kumar T.K.A."/>
            <person name="Kuo A."/>
            <person name="LaButti K."/>
            <person name="Larrondo L.F."/>
            <person name="Lindquist E."/>
            <person name="Ling A."/>
            <person name="Lombard V."/>
            <person name="Lucas S."/>
            <person name="Lundell T."/>
            <person name="Martin R."/>
            <person name="McLaughlin D.J."/>
            <person name="Morgenstern I."/>
            <person name="Morin E."/>
            <person name="Murat C."/>
            <person name="Nagy L.G."/>
            <person name="Nolan M."/>
            <person name="Ohm R.A."/>
            <person name="Patyshakuliyeva A."/>
            <person name="Rokas A."/>
            <person name="Ruiz-Duenas F.J."/>
            <person name="Sabat G."/>
            <person name="Salamov A."/>
            <person name="Samejima M."/>
            <person name="Schmutz J."/>
            <person name="Slot J.C."/>
            <person name="St John F."/>
            <person name="Stenlid J."/>
            <person name="Sun H."/>
            <person name="Sun S."/>
            <person name="Syed K."/>
            <person name="Tsang A."/>
            <person name="Wiebenga A."/>
            <person name="Young D."/>
            <person name="Pisabarro A."/>
            <person name="Eastwood D.C."/>
            <person name="Martin F."/>
            <person name="Cullen D."/>
            <person name="Grigoriev I.V."/>
            <person name="Hibbett D.S."/>
        </authorList>
    </citation>
    <scope>NUCLEOTIDE SEQUENCE [LARGE SCALE GENOMIC DNA]</scope>
    <source>
        <strain evidence="6 7">DJM-731 SS1</strain>
    </source>
</reference>
<dbReference type="GO" id="GO:0071013">
    <property type="term" value="C:catalytic step 2 spliceosome"/>
    <property type="evidence" value="ECO:0007669"/>
    <property type="project" value="TreeGrafter"/>
</dbReference>
<dbReference type="Proteomes" id="UP000030653">
    <property type="component" value="Unassembled WGS sequence"/>
</dbReference>
<evidence type="ECO:0000313" key="7">
    <source>
        <dbReference type="Proteomes" id="UP000030653"/>
    </source>
</evidence>
<dbReference type="PANTHER" id="PTHR45625">
    <property type="entry name" value="PEPTIDYL-PROLYL CIS-TRANS ISOMERASE-RELATED"/>
    <property type="match status" value="1"/>
</dbReference>
<dbReference type="EMBL" id="JH795865">
    <property type="protein sequence ID" value="EJU01178.1"/>
    <property type="molecule type" value="Genomic_DNA"/>
</dbReference>
<dbReference type="Pfam" id="PF00160">
    <property type="entry name" value="Pro_isomerase"/>
    <property type="match status" value="1"/>
</dbReference>
<proteinExistence type="inferred from homology"/>
<dbReference type="PANTHER" id="PTHR45625:SF6">
    <property type="entry name" value="SPLICEOSOME-ASSOCIATED PROTEIN CWC27 HOMOLOG"/>
    <property type="match status" value="1"/>
</dbReference>
<dbReference type="PROSITE" id="PS00170">
    <property type="entry name" value="CSA_PPIASE_1"/>
    <property type="match status" value="1"/>
</dbReference>
<name>M5GB46_DACPD</name>
<dbReference type="GeneID" id="63690263"/>
<dbReference type="OMA" id="DIEQECP"/>
<comment type="similarity">
    <text evidence="4">Belongs to the cyclophilin-type PPIase family. CWC27 subfamily.</text>
</comment>
<dbReference type="STRING" id="1858805.M5GB46"/>
<keyword evidence="3" id="KW-0539">Nucleus</keyword>
<dbReference type="GO" id="GO:0003755">
    <property type="term" value="F:peptidyl-prolyl cis-trans isomerase activity"/>
    <property type="evidence" value="ECO:0007669"/>
    <property type="project" value="UniProtKB-EC"/>
</dbReference>
<dbReference type="HOGENOM" id="CLU_012062_30_2_1"/>
<evidence type="ECO:0000259" key="5">
    <source>
        <dbReference type="PROSITE" id="PS50072"/>
    </source>
</evidence>
<dbReference type="InterPro" id="IPR020892">
    <property type="entry name" value="Cyclophilin-type_PPIase_CS"/>
</dbReference>
<dbReference type="Gene3D" id="2.40.100.10">
    <property type="entry name" value="Cyclophilin-like"/>
    <property type="match status" value="1"/>
</dbReference>
<dbReference type="RefSeq" id="XP_040628075.1">
    <property type="nucleotide sequence ID" value="XM_040775201.1"/>
</dbReference>
<protein>
    <recommendedName>
        <fullName evidence="5">PPIase cyclophilin-type domain-containing protein</fullName>
    </recommendedName>
</protein>
<dbReference type="PROSITE" id="PS50072">
    <property type="entry name" value="CSA_PPIASE_2"/>
    <property type="match status" value="1"/>
</dbReference>
<gene>
    <name evidence="6" type="ORF">DACRYDRAFT_53744</name>
</gene>
<dbReference type="InterPro" id="IPR002130">
    <property type="entry name" value="Cyclophilin-type_PPIase_dom"/>
</dbReference>
<evidence type="ECO:0000256" key="2">
    <source>
        <dbReference type="ARBA" id="ARBA00004123"/>
    </source>
</evidence>
<organism evidence="6 7">
    <name type="scientific">Dacryopinax primogenitus (strain DJM 731)</name>
    <name type="common">Brown rot fungus</name>
    <dbReference type="NCBI Taxonomy" id="1858805"/>
    <lineage>
        <taxon>Eukaryota</taxon>
        <taxon>Fungi</taxon>
        <taxon>Dikarya</taxon>
        <taxon>Basidiomycota</taxon>
        <taxon>Agaricomycotina</taxon>
        <taxon>Dacrymycetes</taxon>
        <taxon>Dacrymycetales</taxon>
        <taxon>Dacrymycetaceae</taxon>
        <taxon>Dacryopinax</taxon>
    </lineage>
</organism>
<evidence type="ECO:0000256" key="4">
    <source>
        <dbReference type="ARBA" id="ARBA00038509"/>
    </source>
</evidence>